<keyword evidence="4" id="KW-1185">Reference proteome</keyword>
<dbReference type="PANTHER" id="PTHR43591">
    <property type="entry name" value="METHYLTRANSFERASE"/>
    <property type="match status" value="1"/>
</dbReference>
<keyword evidence="3" id="KW-0808">Transferase</keyword>
<dbReference type="SUPFAM" id="SSF53335">
    <property type="entry name" value="S-adenosyl-L-methionine-dependent methyltransferases"/>
    <property type="match status" value="1"/>
</dbReference>
<evidence type="ECO:0000313" key="4">
    <source>
        <dbReference type="Proteomes" id="UP000037247"/>
    </source>
</evidence>
<dbReference type="GO" id="GO:0008168">
    <property type="term" value="F:methyltransferase activity"/>
    <property type="evidence" value="ECO:0007669"/>
    <property type="project" value="UniProtKB-KW"/>
</dbReference>
<dbReference type="Gene3D" id="3.40.50.150">
    <property type="entry name" value="Vaccinia Virus protein VP39"/>
    <property type="match status" value="1"/>
</dbReference>
<feature type="compositionally biased region" description="Polar residues" evidence="1">
    <location>
        <begin position="11"/>
        <end position="21"/>
    </location>
</feature>
<comment type="caution">
    <text evidence="3">The sequence shown here is derived from an EMBL/GenBank/DDBJ whole genome shotgun (WGS) entry which is preliminary data.</text>
</comment>
<dbReference type="RefSeq" id="WP_049700961.1">
    <property type="nucleotide sequence ID" value="NZ_LDTZ01000026.1"/>
</dbReference>
<reference evidence="3 4" key="1">
    <citation type="submission" date="2015-05" db="EMBL/GenBank/DDBJ databases">
        <title>Draft genome sequence of the bacterium Gordonia jacobaea a new member of the Gordonia genus.</title>
        <authorList>
            <person name="Jimenez-Galisteo G."/>
            <person name="Dominguez A."/>
            <person name="Munoz E."/>
            <person name="Vinas M."/>
        </authorList>
    </citation>
    <scope>NUCLEOTIDE SEQUENCE [LARGE SCALE GENOMIC DNA]</scope>
    <source>
        <strain evidence="4">mv1</strain>
    </source>
</reference>
<gene>
    <name evidence="3" type="ORF">ABW18_21085</name>
</gene>
<dbReference type="Pfam" id="PF08241">
    <property type="entry name" value="Methyltransf_11"/>
    <property type="match status" value="1"/>
</dbReference>
<protein>
    <submittedName>
        <fullName evidence="3">Methyltransferase type 11</fullName>
    </submittedName>
</protein>
<organism evidence="3 4">
    <name type="scientific">Gordonia jacobaea</name>
    <dbReference type="NCBI Taxonomy" id="122202"/>
    <lineage>
        <taxon>Bacteria</taxon>
        <taxon>Bacillati</taxon>
        <taxon>Actinomycetota</taxon>
        <taxon>Actinomycetes</taxon>
        <taxon>Mycobacteriales</taxon>
        <taxon>Gordoniaceae</taxon>
        <taxon>Gordonia</taxon>
    </lineage>
</organism>
<keyword evidence="3" id="KW-0489">Methyltransferase</keyword>
<evidence type="ECO:0000313" key="3">
    <source>
        <dbReference type="EMBL" id="KNA89359.1"/>
    </source>
</evidence>
<sequence length="296" mass="31965">MTIAPEIRSAATRSAGTPTTSTITVRRADPATGELTAEGFRRCGSLSWRRTTTQDGTTTVDIRHPFTSDLISDDVMVSALVCLVEDGALAGQWEFEEAAVGLIRSSASSADLAWSSFYDNSLRDLVTGIASFSPVHRRARTLVQGTEVLEVGCCFGLFALQCAETGLSVSACDISAGAINLLRAAAARRRTSVDAIVANATDLPCADDSVDTVTLIHLLEHLSRDERDRALAEALRVARRRVIVAVPYEEEPSPHFGHLSCLRERDLIDWAQHVDHAGAEILDDHGGWLILTPRAD</sequence>
<evidence type="ECO:0000259" key="2">
    <source>
        <dbReference type="Pfam" id="PF08241"/>
    </source>
</evidence>
<name>A0ABR5I6Q1_9ACTN</name>
<feature type="region of interest" description="Disordered" evidence="1">
    <location>
        <begin position="1"/>
        <end position="21"/>
    </location>
</feature>
<dbReference type="InterPro" id="IPR029063">
    <property type="entry name" value="SAM-dependent_MTases_sf"/>
</dbReference>
<dbReference type="Proteomes" id="UP000037247">
    <property type="component" value="Unassembled WGS sequence"/>
</dbReference>
<evidence type="ECO:0000256" key="1">
    <source>
        <dbReference type="SAM" id="MobiDB-lite"/>
    </source>
</evidence>
<proteinExistence type="predicted"/>
<dbReference type="GO" id="GO:0032259">
    <property type="term" value="P:methylation"/>
    <property type="evidence" value="ECO:0007669"/>
    <property type="project" value="UniProtKB-KW"/>
</dbReference>
<dbReference type="NCBIfam" id="NF041255">
    <property type="entry name" value="mycofact_MftM"/>
    <property type="match status" value="1"/>
</dbReference>
<dbReference type="EMBL" id="LDTZ01000026">
    <property type="protein sequence ID" value="KNA89359.1"/>
    <property type="molecule type" value="Genomic_DNA"/>
</dbReference>
<feature type="domain" description="Methyltransferase type 11" evidence="2">
    <location>
        <begin position="149"/>
        <end position="241"/>
    </location>
</feature>
<accession>A0ABR5I6Q1</accession>
<dbReference type="PANTHER" id="PTHR43591:SF24">
    <property type="entry name" value="2-METHOXY-6-POLYPRENYL-1,4-BENZOQUINOL METHYLASE, MITOCHONDRIAL"/>
    <property type="match status" value="1"/>
</dbReference>
<dbReference type="InterPro" id="IPR013216">
    <property type="entry name" value="Methyltransf_11"/>
</dbReference>